<sequence length="153" mass="17235">MSSQIIDALFSKFYSLEGNTNQIPHLLDKLEDVYWKAVYLGNTPCNEAMRMKFGCIRNVLQHLSSEKGFPQTYSVDGLAEAIHSNFSHNYESDGRFDQSPLTVDEARARLSEDDAIQPLLQLVSDLERCICIDTQQLHTLLDHSAACDGTSHK</sequence>
<name>A0A8H7BRD7_9FUNG</name>
<evidence type="ECO:0000313" key="2">
    <source>
        <dbReference type="Proteomes" id="UP000605846"/>
    </source>
</evidence>
<gene>
    <name evidence="1" type="ORF">EC973_009451</name>
</gene>
<dbReference type="AlphaFoldDB" id="A0A8H7BRD7"/>
<accession>A0A8H7BRD7</accession>
<organism evidence="1 2">
    <name type="scientific">Apophysomyces ossiformis</name>
    <dbReference type="NCBI Taxonomy" id="679940"/>
    <lineage>
        <taxon>Eukaryota</taxon>
        <taxon>Fungi</taxon>
        <taxon>Fungi incertae sedis</taxon>
        <taxon>Mucoromycota</taxon>
        <taxon>Mucoromycotina</taxon>
        <taxon>Mucoromycetes</taxon>
        <taxon>Mucorales</taxon>
        <taxon>Mucorineae</taxon>
        <taxon>Mucoraceae</taxon>
        <taxon>Apophysomyces</taxon>
    </lineage>
</organism>
<evidence type="ECO:0000313" key="1">
    <source>
        <dbReference type="EMBL" id="KAF7725644.1"/>
    </source>
</evidence>
<dbReference type="EMBL" id="JABAYA010000092">
    <property type="protein sequence ID" value="KAF7725644.1"/>
    <property type="molecule type" value="Genomic_DNA"/>
</dbReference>
<protein>
    <submittedName>
        <fullName evidence="1">Uncharacterized protein</fullName>
    </submittedName>
</protein>
<keyword evidence="2" id="KW-1185">Reference proteome</keyword>
<dbReference type="Proteomes" id="UP000605846">
    <property type="component" value="Unassembled WGS sequence"/>
</dbReference>
<proteinExistence type="predicted"/>
<comment type="caution">
    <text evidence="1">The sequence shown here is derived from an EMBL/GenBank/DDBJ whole genome shotgun (WGS) entry which is preliminary data.</text>
</comment>
<reference evidence="1" key="1">
    <citation type="submission" date="2020-01" db="EMBL/GenBank/DDBJ databases">
        <title>Genome Sequencing of Three Apophysomyces-Like Fungal Strains Confirms a Novel Fungal Genus in the Mucoromycota with divergent Burkholderia-like Endosymbiotic Bacteria.</title>
        <authorList>
            <person name="Stajich J.E."/>
            <person name="Macias A.M."/>
            <person name="Carter-House D."/>
            <person name="Lovett B."/>
            <person name="Kasson L.R."/>
            <person name="Berry K."/>
            <person name="Grigoriev I."/>
            <person name="Chang Y."/>
            <person name="Spatafora J."/>
            <person name="Kasson M.T."/>
        </authorList>
    </citation>
    <scope>NUCLEOTIDE SEQUENCE</scope>
    <source>
        <strain evidence="1">NRRL A-21654</strain>
    </source>
</reference>